<evidence type="ECO:0000313" key="3">
    <source>
        <dbReference type="Proteomes" id="UP000626370"/>
    </source>
</evidence>
<comment type="caution">
    <text evidence="2">The sequence shown here is derived from an EMBL/GenBank/DDBJ whole genome shotgun (WGS) entry which is preliminary data.</text>
</comment>
<dbReference type="Pfam" id="PF13561">
    <property type="entry name" value="adh_short_C2"/>
    <property type="match status" value="1"/>
</dbReference>
<proteinExistence type="inferred from homology"/>
<evidence type="ECO:0000256" key="1">
    <source>
        <dbReference type="ARBA" id="ARBA00006484"/>
    </source>
</evidence>
<name>A0ABQ3IJV3_9GAMM</name>
<reference evidence="3" key="1">
    <citation type="journal article" date="2019" name="Int. J. Syst. Evol. Microbiol.">
        <title>The Global Catalogue of Microorganisms (GCM) 10K type strain sequencing project: providing services to taxonomists for standard genome sequencing and annotation.</title>
        <authorList>
            <consortium name="The Broad Institute Genomics Platform"/>
            <consortium name="The Broad Institute Genome Sequencing Center for Infectious Disease"/>
            <person name="Wu L."/>
            <person name="Ma J."/>
        </authorList>
    </citation>
    <scope>NUCLEOTIDE SEQUENCE [LARGE SCALE GENOMIC DNA]</scope>
    <source>
        <strain evidence="3">CGMCC 1.15922</strain>
    </source>
</reference>
<evidence type="ECO:0000313" key="2">
    <source>
        <dbReference type="EMBL" id="GHE84985.1"/>
    </source>
</evidence>
<dbReference type="PANTHER" id="PTHR42879">
    <property type="entry name" value="3-OXOACYL-(ACYL-CARRIER-PROTEIN) REDUCTASE"/>
    <property type="match status" value="1"/>
</dbReference>
<keyword evidence="3" id="KW-1185">Reference proteome</keyword>
<dbReference type="RefSeq" id="WP_189377387.1">
    <property type="nucleotide sequence ID" value="NZ_BNAH01000004.1"/>
</dbReference>
<dbReference type="Gene3D" id="3.40.50.720">
    <property type="entry name" value="NAD(P)-binding Rossmann-like Domain"/>
    <property type="match status" value="1"/>
</dbReference>
<dbReference type="InterPro" id="IPR002347">
    <property type="entry name" value="SDR_fam"/>
</dbReference>
<dbReference type="Proteomes" id="UP000626370">
    <property type="component" value="Unassembled WGS sequence"/>
</dbReference>
<organism evidence="2 3">
    <name type="scientific">Thalassotalea profundi</name>
    <dbReference type="NCBI Taxonomy" id="2036687"/>
    <lineage>
        <taxon>Bacteria</taxon>
        <taxon>Pseudomonadati</taxon>
        <taxon>Pseudomonadota</taxon>
        <taxon>Gammaproteobacteria</taxon>
        <taxon>Alteromonadales</taxon>
        <taxon>Colwelliaceae</taxon>
        <taxon>Thalassotalea</taxon>
    </lineage>
</organism>
<dbReference type="SUPFAM" id="SSF51735">
    <property type="entry name" value="NAD(P)-binding Rossmann-fold domains"/>
    <property type="match status" value="1"/>
</dbReference>
<dbReference type="InterPro" id="IPR036291">
    <property type="entry name" value="NAD(P)-bd_dom_sf"/>
</dbReference>
<dbReference type="EMBL" id="BNAH01000004">
    <property type="protein sequence ID" value="GHE84985.1"/>
    <property type="molecule type" value="Genomic_DNA"/>
</dbReference>
<comment type="similarity">
    <text evidence="1">Belongs to the short-chain dehydrogenases/reductases (SDR) family.</text>
</comment>
<dbReference type="PANTHER" id="PTHR42879:SF6">
    <property type="entry name" value="NADPH-DEPENDENT REDUCTASE BACG"/>
    <property type="match status" value="1"/>
</dbReference>
<protein>
    <submittedName>
        <fullName evidence="2">Short-chain dehydrogenase</fullName>
    </submittedName>
</protein>
<accession>A0ABQ3IJV3</accession>
<dbReference type="PRINTS" id="PR00081">
    <property type="entry name" value="GDHRDH"/>
</dbReference>
<dbReference type="InterPro" id="IPR050259">
    <property type="entry name" value="SDR"/>
</dbReference>
<gene>
    <name evidence="2" type="ORF">GCM10011501_12380</name>
</gene>
<sequence length="262" mass="27714">MNIDLTNKSALVCGSSQGIGKACAIELAQLGANVTLFSRNKASLEKVLTILDTSKNQQHKILIADFSKPEEVKSAINAEVRKSGGYEILINNTGGPAPGLANVADAENFIDAFNLHLVSNHHLVQALLPYMKQQAYGRIINVISTSVKQPLPGLGVSNTIRGAVASWAKTLANELGEFGITVNNVLPGATATSRLDAIIEGKAKKQNISVEQATNNEKAVIPMRRFATPEEFAYAAAFLASPSAGYITGINLPVDGGRTSCL</sequence>
<dbReference type="CDD" id="cd05344">
    <property type="entry name" value="BKR_like_SDR_like"/>
    <property type="match status" value="1"/>
</dbReference>